<feature type="compositionally biased region" description="Polar residues" evidence="1">
    <location>
        <begin position="37"/>
        <end position="56"/>
    </location>
</feature>
<comment type="caution">
    <text evidence="2">The sequence shown here is derived from an EMBL/GenBank/DDBJ whole genome shotgun (WGS) entry which is preliminary data.</text>
</comment>
<feature type="region of interest" description="Disordered" evidence="1">
    <location>
        <begin position="33"/>
        <end position="61"/>
    </location>
</feature>
<evidence type="ECO:0000313" key="2">
    <source>
        <dbReference type="EMBL" id="KAK3767762.1"/>
    </source>
</evidence>
<organism evidence="2 3">
    <name type="scientific">Elysia crispata</name>
    <name type="common">lettuce slug</name>
    <dbReference type="NCBI Taxonomy" id="231223"/>
    <lineage>
        <taxon>Eukaryota</taxon>
        <taxon>Metazoa</taxon>
        <taxon>Spiralia</taxon>
        <taxon>Lophotrochozoa</taxon>
        <taxon>Mollusca</taxon>
        <taxon>Gastropoda</taxon>
        <taxon>Heterobranchia</taxon>
        <taxon>Euthyneura</taxon>
        <taxon>Panpulmonata</taxon>
        <taxon>Sacoglossa</taxon>
        <taxon>Placobranchoidea</taxon>
        <taxon>Plakobranchidae</taxon>
        <taxon>Elysia</taxon>
    </lineage>
</organism>
<reference evidence="2" key="1">
    <citation type="journal article" date="2023" name="G3 (Bethesda)">
        <title>A reference genome for the long-term kleptoplast-retaining sea slug Elysia crispata morphotype clarki.</title>
        <authorList>
            <person name="Eastman K.E."/>
            <person name="Pendleton A.L."/>
            <person name="Shaikh M.A."/>
            <person name="Suttiyut T."/>
            <person name="Ogas R."/>
            <person name="Tomko P."/>
            <person name="Gavelis G."/>
            <person name="Widhalm J.R."/>
            <person name="Wisecaver J.H."/>
        </authorList>
    </citation>
    <scope>NUCLEOTIDE SEQUENCE</scope>
    <source>
        <strain evidence="2">ECLA1</strain>
    </source>
</reference>
<keyword evidence="3" id="KW-1185">Reference proteome</keyword>
<evidence type="ECO:0000313" key="3">
    <source>
        <dbReference type="Proteomes" id="UP001283361"/>
    </source>
</evidence>
<accession>A0AAE1DEQ6</accession>
<gene>
    <name evidence="2" type="ORF">RRG08_052905</name>
</gene>
<dbReference type="EMBL" id="JAWDGP010004109">
    <property type="protein sequence ID" value="KAK3767762.1"/>
    <property type="molecule type" value="Genomic_DNA"/>
</dbReference>
<sequence>MVNELMRHSDRREEERQYRGQCVDQLVRLKGEARLDNNGTKSNSQNFHENFSSPPSSAGDERRELIKTLACACTNSRFRGSSDFHHLVWQ</sequence>
<name>A0AAE1DEQ6_9GAST</name>
<proteinExistence type="predicted"/>
<dbReference type="Proteomes" id="UP001283361">
    <property type="component" value="Unassembled WGS sequence"/>
</dbReference>
<dbReference type="AlphaFoldDB" id="A0AAE1DEQ6"/>
<protein>
    <submittedName>
        <fullName evidence="2">Uncharacterized protein</fullName>
    </submittedName>
</protein>
<evidence type="ECO:0000256" key="1">
    <source>
        <dbReference type="SAM" id="MobiDB-lite"/>
    </source>
</evidence>